<accession>A0A4Q2U4Y0</accession>
<proteinExistence type="predicted"/>
<dbReference type="RefSeq" id="WP_129229019.1">
    <property type="nucleotide sequence ID" value="NZ_QYBB01000038.1"/>
</dbReference>
<dbReference type="AlphaFoldDB" id="A0A4Q2U4Y0"/>
<reference evidence="1 2" key="2">
    <citation type="submission" date="2019-02" db="EMBL/GenBank/DDBJ databases">
        <title>'Lichenibacterium ramalinii' gen. nov. sp. nov., 'Lichenibacterium minor' gen. nov. sp. nov.</title>
        <authorList>
            <person name="Pankratov T."/>
        </authorList>
    </citation>
    <scope>NUCLEOTIDE SEQUENCE [LARGE SCALE GENOMIC DNA]</scope>
    <source>
        <strain evidence="1 2">RmlP026</strain>
    </source>
</reference>
<organism evidence="1 2">
    <name type="scientific">Lichenibacterium minor</name>
    <dbReference type="NCBI Taxonomy" id="2316528"/>
    <lineage>
        <taxon>Bacteria</taxon>
        <taxon>Pseudomonadati</taxon>
        <taxon>Pseudomonadota</taxon>
        <taxon>Alphaproteobacteria</taxon>
        <taxon>Hyphomicrobiales</taxon>
        <taxon>Lichenihabitantaceae</taxon>
        <taxon>Lichenibacterium</taxon>
    </lineage>
</organism>
<gene>
    <name evidence="1" type="ORF">D3273_21860</name>
</gene>
<evidence type="ECO:0000313" key="1">
    <source>
        <dbReference type="EMBL" id="RYC29846.1"/>
    </source>
</evidence>
<reference evidence="1 2" key="1">
    <citation type="submission" date="2018-12" db="EMBL/GenBank/DDBJ databases">
        <authorList>
            <person name="Grouzdev D.S."/>
            <person name="Krutkina M.S."/>
        </authorList>
    </citation>
    <scope>NUCLEOTIDE SEQUENCE [LARGE SCALE GENOMIC DNA]</scope>
    <source>
        <strain evidence="1 2">RmlP026</strain>
    </source>
</reference>
<evidence type="ECO:0000313" key="2">
    <source>
        <dbReference type="Proteomes" id="UP000290759"/>
    </source>
</evidence>
<name>A0A4Q2U4Y0_9HYPH</name>
<keyword evidence="2" id="KW-1185">Reference proteome</keyword>
<dbReference type="Proteomes" id="UP000290759">
    <property type="component" value="Unassembled WGS sequence"/>
</dbReference>
<comment type="caution">
    <text evidence="1">The sequence shown here is derived from an EMBL/GenBank/DDBJ whole genome shotgun (WGS) entry which is preliminary data.</text>
</comment>
<dbReference type="EMBL" id="QYBB01000038">
    <property type="protein sequence ID" value="RYC29846.1"/>
    <property type="molecule type" value="Genomic_DNA"/>
</dbReference>
<protein>
    <submittedName>
        <fullName evidence="1">Uncharacterized protein</fullName>
    </submittedName>
</protein>
<sequence length="76" mass="8174">MTDWSVKGVGIEVTVTSPAGDEYPFVIADVFDLHLELGHRPRWNAGREPADAAHRIDAARAVASRWTADTFGPAAG</sequence>